<feature type="transmembrane region" description="Helical" evidence="2">
    <location>
        <begin position="1115"/>
        <end position="1138"/>
    </location>
</feature>
<feature type="transmembrane region" description="Helical" evidence="2">
    <location>
        <begin position="597"/>
        <end position="617"/>
    </location>
</feature>
<dbReference type="InterPro" id="IPR001036">
    <property type="entry name" value="Acrflvin-R"/>
</dbReference>
<proteinExistence type="predicted"/>
<accession>A0A368KPN8</accession>
<evidence type="ECO:0000313" key="3">
    <source>
        <dbReference type="EMBL" id="RCS47609.1"/>
    </source>
</evidence>
<evidence type="ECO:0000256" key="1">
    <source>
        <dbReference type="SAM" id="MobiDB-lite"/>
    </source>
</evidence>
<evidence type="ECO:0000256" key="2">
    <source>
        <dbReference type="SAM" id="Phobius"/>
    </source>
</evidence>
<feature type="transmembrane region" description="Helical" evidence="2">
    <location>
        <begin position="448"/>
        <end position="472"/>
    </location>
</feature>
<feature type="transmembrane region" description="Helical" evidence="2">
    <location>
        <begin position="1029"/>
        <end position="1049"/>
    </location>
</feature>
<keyword evidence="2" id="KW-1133">Transmembrane helix</keyword>
<sequence length="1161" mass="127544">MQTSRPCSRSREPTAPVNKWSTDQAVRPTTSPSFASSSSLANTIPTTSEPLMDPIKFAIENPVKTAVGVILILMFGAIAFARIPVQLTPDVDRPVITIRTTWDGRSPEEIEKSIILEQEEKLKSVQGLWKMTSLASLGRATITLEFNVGASPDRILQEVSNKIDEVPEYPEDVDRPIIDVADTASDEAIAYLLLQAEDPNFEVATFYDYADRYLKPSLERIEGVAEVDIKGGRQHQVQIRFDPKALAKRSITVPELNAALRLDNVNASAGDLANNRQDVRFRVLGQYDSLEPLRDTIIKYDEQGSPIRVADVAHVELALEKSDHFDQSKGKTSMTIFIKRKTGSNVLDIIEKVNVVVDEMNAEGGVLRAFKNDRYGLRLRSAFDDSYYIYSAIGLVRDNLLIGGGLAVLILFLFLRSFRSTLIIAVSIPISIIGTFVVMWLAGRNLNVISLAGLSFAVGMVVDNAIVVLENIDRHRQMGASTFRAAYHGTREVWGAILASTLTTIAVFAPVLTIQDEAGQLFYDLVLAICAAVALSLIVSISVIPMLASLFLSNSPKSEKAGNPFTNLFGLVPLFSWLGNAWASFIHLLTFPSLASAWLRMMVITLLMVASVGFSYLMMPPASYLPNGNKNFTFCRMSTPAGYSIMENFYVGQRIEEELKPFWSAQNSEEASQHGPVVDLRSGKEYHDIPALKEFFFVVARGSVFMIGISDDPNNVKPVAAVFNKAFEVIPASKGVTSQRSIFGRGAGSSNAVEIEVSGNDMNRLKAACAYLEGALQKEFSRFSVRTSPENFSESGPEQQLRIKQEVAKRLNLSVSDLAVSARSMIDGSFVGDFDFEGDNIDLVLIRDPASSISPEEVAELPIAVREADGSVVMVSLGQIADFIPSEASQEIRRVEQQRAIALTVTPPNEVALEDAQARILDIVAQARAEGKMGSDIFVSLSGNADRLSEVRSTLMGQWTGWNWQSLGSVAMSRFFLALVITYLLMAALFENFIHPFVIMFTVPLATIGGFFGLWIVHQQDPTQQMDVLTMLGFVILIGVVVNNAILIVHQALNFMRGEQDEQGNNIPPMPPREAIRESVRTRMRPIFITTFTSVFGMLPLVIAPGSGSELYRGLGAIVVGGLVFATIFTLLVIPLLFSLVMDLITWWKPSSVVSPAETNR</sequence>
<dbReference type="Gene3D" id="3.30.70.1320">
    <property type="entry name" value="Multidrug efflux transporter AcrB pore domain like"/>
    <property type="match status" value="1"/>
</dbReference>
<dbReference type="EMBL" id="QPEX01000028">
    <property type="protein sequence ID" value="RCS47609.1"/>
    <property type="molecule type" value="Genomic_DNA"/>
</dbReference>
<dbReference type="InterPro" id="IPR027463">
    <property type="entry name" value="AcrB_DN_DC_subdom"/>
</dbReference>
<comment type="caution">
    <text evidence="3">The sequence shown here is derived from an EMBL/GenBank/DDBJ whole genome shotgun (WGS) entry which is preliminary data.</text>
</comment>
<evidence type="ECO:0000313" key="4">
    <source>
        <dbReference type="Proteomes" id="UP000253562"/>
    </source>
</evidence>
<dbReference type="PRINTS" id="PR00702">
    <property type="entry name" value="ACRIFLAVINRP"/>
</dbReference>
<feature type="transmembrane region" description="Helical" evidence="2">
    <location>
        <begin position="387"/>
        <end position="415"/>
    </location>
</feature>
<feature type="transmembrane region" description="Helical" evidence="2">
    <location>
        <begin position="66"/>
        <end position="85"/>
    </location>
</feature>
<dbReference type="Proteomes" id="UP000253562">
    <property type="component" value="Unassembled WGS sequence"/>
</dbReference>
<feature type="transmembrane region" description="Helical" evidence="2">
    <location>
        <begin position="996"/>
        <end position="1017"/>
    </location>
</feature>
<name>A0A368KPN8_9BACT</name>
<feature type="transmembrane region" description="Helical" evidence="2">
    <location>
        <begin position="971"/>
        <end position="990"/>
    </location>
</feature>
<feature type="transmembrane region" description="Helical" evidence="2">
    <location>
        <begin position="1087"/>
        <end position="1103"/>
    </location>
</feature>
<dbReference type="Pfam" id="PF00873">
    <property type="entry name" value="ACR_tran"/>
    <property type="match status" value="1"/>
</dbReference>
<keyword evidence="2" id="KW-0812">Transmembrane</keyword>
<dbReference type="PANTHER" id="PTHR32063">
    <property type="match status" value="1"/>
</dbReference>
<protein>
    <submittedName>
        <fullName evidence="3">AcrB/AcrD/AcrF family protein</fullName>
    </submittedName>
</protein>
<dbReference type="Gene3D" id="1.20.1640.10">
    <property type="entry name" value="Multidrug efflux transporter AcrB transmembrane domain"/>
    <property type="match status" value="2"/>
</dbReference>
<dbReference type="PANTHER" id="PTHR32063:SF0">
    <property type="entry name" value="SWARMING MOTILITY PROTEIN SWRC"/>
    <property type="match status" value="1"/>
</dbReference>
<feature type="compositionally biased region" description="Low complexity" evidence="1">
    <location>
        <begin position="28"/>
        <end position="39"/>
    </location>
</feature>
<feature type="transmembrane region" description="Helical" evidence="2">
    <location>
        <begin position="565"/>
        <end position="585"/>
    </location>
</feature>
<reference evidence="3 4" key="1">
    <citation type="submission" date="2018-07" db="EMBL/GenBank/DDBJ databases">
        <title>Comparative genomes isolates from brazilian mangrove.</title>
        <authorList>
            <person name="De Araujo J.E."/>
            <person name="Taketani R.G."/>
            <person name="Silva M.C.P."/>
            <person name="Lourenco M.V."/>
            <person name="Oliveira V.M."/>
            <person name="Andreote F.D."/>
        </authorList>
    </citation>
    <scope>NUCLEOTIDE SEQUENCE [LARGE SCALE GENOMIC DNA]</scope>
    <source>
        <strain evidence="3 4">HEX PRIS-MGV</strain>
    </source>
</reference>
<feature type="transmembrane region" description="Helical" evidence="2">
    <location>
        <begin position="422"/>
        <end position="442"/>
    </location>
</feature>
<feature type="transmembrane region" description="Helical" evidence="2">
    <location>
        <begin position="493"/>
        <end position="513"/>
    </location>
</feature>
<dbReference type="AlphaFoldDB" id="A0A368KPN8"/>
<dbReference type="SUPFAM" id="SSF82714">
    <property type="entry name" value="Multidrug efflux transporter AcrB TolC docking domain, DN and DC subdomains"/>
    <property type="match status" value="2"/>
</dbReference>
<gene>
    <name evidence="3" type="ORF">DTL42_13875</name>
</gene>
<feature type="region of interest" description="Disordered" evidence="1">
    <location>
        <begin position="1"/>
        <end position="42"/>
    </location>
</feature>
<dbReference type="Gene3D" id="3.30.70.1430">
    <property type="entry name" value="Multidrug efflux transporter AcrB pore domain"/>
    <property type="match status" value="2"/>
</dbReference>
<feature type="transmembrane region" description="Helical" evidence="2">
    <location>
        <begin position="525"/>
        <end position="553"/>
    </location>
</feature>
<organism evidence="3 4">
    <name type="scientific">Bremerella cremea</name>
    <dbReference type="NCBI Taxonomy" id="1031537"/>
    <lineage>
        <taxon>Bacteria</taxon>
        <taxon>Pseudomonadati</taxon>
        <taxon>Planctomycetota</taxon>
        <taxon>Planctomycetia</taxon>
        <taxon>Pirellulales</taxon>
        <taxon>Pirellulaceae</taxon>
        <taxon>Bremerella</taxon>
    </lineage>
</organism>
<dbReference type="GO" id="GO:0005886">
    <property type="term" value="C:plasma membrane"/>
    <property type="evidence" value="ECO:0007669"/>
    <property type="project" value="TreeGrafter"/>
</dbReference>
<dbReference type="Gene3D" id="3.30.2090.10">
    <property type="entry name" value="Multidrug efflux transporter AcrB TolC docking domain, DN and DC subdomains"/>
    <property type="match status" value="2"/>
</dbReference>
<dbReference type="SUPFAM" id="SSF82866">
    <property type="entry name" value="Multidrug efflux transporter AcrB transmembrane domain"/>
    <property type="match status" value="2"/>
</dbReference>
<dbReference type="SUPFAM" id="SSF82693">
    <property type="entry name" value="Multidrug efflux transporter AcrB pore domain, PN1, PN2, PC1 and PC2 subdomains"/>
    <property type="match status" value="2"/>
</dbReference>
<dbReference type="Gene3D" id="3.30.70.1440">
    <property type="entry name" value="Multidrug efflux transporter AcrB pore domain"/>
    <property type="match status" value="1"/>
</dbReference>
<dbReference type="GO" id="GO:0042910">
    <property type="term" value="F:xenobiotic transmembrane transporter activity"/>
    <property type="evidence" value="ECO:0007669"/>
    <property type="project" value="TreeGrafter"/>
</dbReference>
<keyword evidence="2" id="KW-0472">Membrane</keyword>